<evidence type="ECO:0000256" key="2">
    <source>
        <dbReference type="ARBA" id="ARBA00023015"/>
    </source>
</evidence>
<comment type="subcellular location">
    <subcellularLocation>
        <location evidence="1">Nucleus</location>
    </subcellularLocation>
</comment>
<keyword evidence="8" id="KW-1185">Reference proteome</keyword>
<dbReference type="InterPro" id="IPR018866">
    <property type="entry name" value="Znf-4CXXC_R1"/>
</dbReference>
<dbReference type="OrthoDB" id="298344at2759"/>
<name>A0A8H5HE48_9AGAR</name>
<feature type="compositionally biased region" description="Polar residues" evidence="5">
    <location>
        <begin position="10"/>
        <end position="20"/>
    </location>
</feature>
<evidence type="ECO:0000256" key="3">
    <source>
        <dbReference type="ARBA" id="ARBA00023163"/>
    </source>
</evidence>
<feature type="region of interest" description="Disordered" evidence="5">
    <location>
        <begin position="1"/>
        <end position="21"/>
    </location>
</feature>
<feature type="compositionally biased region" description="Acidic residues" evidence="5">
    <location>
        <begin position="512"/>
        <end position="539"/>
    </location>
</feature>
<gene>
    <name evidence="7" type="ORF">D9615_005599</name>
</gene>
<feature type="region of interest" description="Disordered" evidence="5">
    <location>
        <begin position="1215"/>
        <end position="1245"/>
    </location>
</feature>
<proteinExistence type="predicted"/>
<comment type="caution">
    <text evidence="7">The sequence shown here is derived from an EMBL/GenBank/DDBJ whole genome shotgun (WGS) entry which is preliminary data.</text>
</comment>
<feature type="compositionally biased region" description="Low complexity" evidence="5">
    <location>
        <begin position="826"/>
        <end position="839"/>
    </location>
</feature>
<feature type="compositionally biased region" description="Polar residues" evidence="5">
    <location>
        <begin position="171"/>
        <end position="189"/>
    </location>
</feature>
<evidence type="ECO:0000256" key="1">
    <source>
        <dbReference type="ARBA" id="ARBA00004123"/>
    </source>
</evidence>
<evidence type="ECO:0000313" key="7">
    <source>
        <dbReference type="EMBL" id="KAF5381688.1"/>
    </source>
</evidence>
<dbReference type="Proteomes" id="UP000565441">
    <property type="component" value="Unassembled WGS sequence"/>
</dbReference>
<organism evidence="7 8">
    <name type="scientific">Tricholomella constricta</name>
    <dbReference type="NCBI Taxonomy" id="117010"/>
    <lineage>
        <taxon>Eukaryota</taxon>
        <taxon>Fungi</taxon>
        <taxon>Dikarya</taxon>
        <taxon>Basidiomycota</taxon>
        <taxon>Agaricomycotina</taxon>
        <taxon>Agaricomycetes</taxon>
        <taxon>Agaricomycetidae</taxon>
        <taxon>Agaricales</taxon>
        <taxon>Tricholomatineae</taxon>
        <taxon>Lyophyllaceae</taxon>
        <taxon>Tricholomella</taxon>
    </lineage>
</organism>
<evidence type="ECO:0000313" key="8">
    <source>
        <dbReference type="Proteomes" id="UP000565441"/>
    </source>
</evidence>
<evidence type="ECO:0000256" key="4">
    <source>
        <dbReference type="ARBA" id="ARBA00023242"/>
    </source>
</evidence>
<feature type="region of interest" description="Disordered" evidence="5">
    <location>
        <begin position="281"/>
        <end position="381"/>
    </location>
</feature>
<keyword evidence="2" id="KW-0805">Transcription regulation</keyword>
<dbReference type="Pfam" id="PF10497">
    <property type="entry name" value="zf-4CXXC_R1"/>
    <property type="match status" value="1"/>
</dbReference>
<protein>
    <recommendedName>
        <fullName evidence="6">Zinc-finger domain-containing protein</fullName>
    </recommendedName>
</protein>
<feature type="domain" description="Zinc-finger" evidence="6">
    <location>
        <begin position="961"/>
        <end position="1025"/>
    </location>
</feature>
<feature type="compositionally biased region" description="Polar residues" evidence="5">
    <location>
        <begin position="140"/>
        <end position="154"/>
    </location>
</feature>
<keyword evidence="4" id="KW-0539">Nucleus</keyword>
<reference evidence="7 8" key="1">
    <citation type="journal article" date="2020" name="ISME J.">
        <title>Uncovering the hidden diversity of litter-decomposition mechanisms in mushroom-forming fungi.</title>
        <authorList>
            <person name="Floudas D."/>
            <person name="Bentzer J."/>
            <person name="Ahren D."/>
            <person name="Johansson T."/>
            <person name="Persson P."/>
            <person name="Tunlid A."/>
        </authorList>
    </citation>
    <scope>NUCLEOTIDE SEQUENCE [LARGE SCALE GENOMIC DNA]</scope>
    <source>
        <strain evidence="7 8">CBS 661.87</strain>
    </source>
</reference>
<feature type="region of interest" description="Disordered" evidence="5">
    <location>
        <begin position="136"/>
        <end position="244"/>
    </location>
</feature>
<feature type="compositionally biased region" description="Low complexity" evidence="5">
    <location>
        <begin position="441"/>
        <end position="452"/>
    </location>
</feature>
<feature type="region of interest" description="Disordered" evidence="5">
    <location>
        <begin position="1037"/>
        <end position="1074"/>
    </location>
</feature>
<dbReference type="GO" id="GO:0005634">
    <property type="term" value="C:nucleus"/>
    <property type="evidence" value="ECO:0007669"/>
    <property type="project" value="UniProtKB-SubCell"/>
</dbReference>
<evidence type="ECO:0000256" key="5">
    <source>
        <dbReference type="SAM" id="MobiDB-lite"/>
    </source>
</evidence>
<feature type="region of interest" description="Disordered" evidence="5">
    <location>
        <begin position="37"/>
        <end position="83"/>
    </location>
</feature>
<accession>A0A8H5HE48</accession>
<evidence type="ECO:0000259" key="6">
    <source>
        <dbReference type="Pfam" id="PF10497"/>
    </source>
</evidence>
<feature type="region of interest" description="Disordered" evidence="5">
    <location>
        <begin position="427"/>
        <end position="452"/>
    </location>
</feature>
<feature type="compositionally biased region" description="Low complexity" evidence="5">
    <location>
        <begin position="847"/>
        <end position="879"/>
    </location>
</feature>
<feature type="region of interest" description="Disordered" evidence="5">
    <location>
        <begin position="508"/>
        <end position="608"/>
    </location>
</feature>
<feature type="region of interest" description="Disordered" evidence="5">
    <location>
        <begin position="796"/>
        <end position="949"/>
    </location>
</feature>
<keyword evidence="3" id="KW-0804">Transcription</keyword>
<dbReference type="EMBL" id="JAACJP010000010">
    <property type="protein sequence ID" value="KAF5381688.1"/>
    <property type="molecule type" value="Genomic_DNA"/>
</dbReference>
<feature type="compositionally biased region" description="Basic and acidic residues" evidence="5">
    <location>
        <begin position="904"/>
        <end position="916"/>
    </location>
</feature>
<sequence length="1301" mass="140962">MRSYSLANWDGSQNHQQQEQGIKFQGASVSAVAANTATASKSTKSPYERQEVPSGLNFDASTATTLDGRADGGMTTPPKANSDISRIFDDDIDVIPAGDPPIEDEVHTHINEVAEDDVVGDNIMIVDRTLDLRRSFPARPSSSDIDASFSTTDRPGSPPPSATDVGFGFDTLSTPPAGTSPHDSLFSSPTQPPAHRERERGRKRKPVMMSHVTVPPFPQGFGPTDYHRLPRKRTLSRPTPKTKTNIVPHHQKEVQVQVQTHLSIGDALQAAMNNNGAIQTLSDQQQQHAQHAKKAEGKIATGSSSFSSSVALPPEAEVVKRKYRRQQQDPPHSVDEPRRLSKKARSAAAAQDPTSSVNKGKLLPPSALQPAPAPVRPRSRSRLREVAYTRYNPERDVVRLVIRGIPEEPYDVVSFNTRFLRRNRLDRPASASATEDRSTLASASAAGGTDAKANANAIACGRGEMREGDEGEDEGDEAEGKVLGKNWYWAQTGCASLRGVEEVLTTGGFLESWEDEEEESEEEDEEGSEEEEEEEEEEIVFLGIRNGKSPSIGAHDGRRPSAKALGKRRATSPEILEIPQLQPSHAKPFNRDPRAGPLPTARAPPASRQTSFAITYTTPDIPPSTSATPSQLPADTRVIPQHPARTRSMDMYRPSLPSTSHATSFMEPPSLVDPKFTVHNQDNAHTALSNPSDDFLAPSMHLGPFPFLPYANALASDSPFLAAPYHDDPDSPTKFFNYPPIELQDATHSNVLLEDTTSDSPFWMDGVHVHGFENGTIDPSLLGGSHVEDEDAPVQPLVAYGTPSPSPPPSPSGPSSYLQSLVMYGSPSPSQTSSHSRAASSHHSRSSSRSLSPTAAASNYAYSHAPSSPSSAGRSLRPSRQTRRVPNDMVASGDLQLSDTSDGESWHRFVPEERHKESKRQRAALDQEGARPAKAKTHNSKEFAPRQSEPGGWLQGGEYVYCHQCRSRSYIYKLICACEKQFCVRCITTRYTGELAYDLSCMEFTCPCCKNNCTCDICTRKRGEVYVSFRRSRADLRSGSTEGVSRKKASSSKEVSDPPPPATRPRLGGKTNLPAPAVSGPVTYWATMYGLNGERIGNAFVGNDGNEETVVVRSLDGSGSGAGASAPQDSRKQERVFVGEVQDAWGFGDRYLVRDVDPVSWRDRNKGPNEHLYVGNKTVLLKAVAGRRQRGVHIHIDHNHSLVWYDDDDDGDDGFLSPLSSLEGDSDDGGGAGEGESRQGFGPPSVAEADFEMVAQGGLELFLAKGPGSEFSADSLADTDVARAITLGLMACGVAVQLSSC</sequence>